<keyword evidence="4" id="KW-1185">Reference proteome</keyword>
<evidence type="ECO:0000256" key="1">
    <source>
        <dbReference type="SAM" id="MobiDB-lite"/>
    </source>
</evidence>
<evidence type="ECO:0000259" key="2">
    <source>
        <dbReference type="Pfam" id="PF13843"/>
    </source>
</evidence>
<comment type="caution">
    <text evidence="3">The sequence shown here is derived from an EMBL/GenBank/DDBJ whole genome shotgun (WGS) entry which is preliminary data.</text>
</comment>
<dbReference type="PANTHER" id="PTHR47272:SF1">
    <property type="entry name" value="PIGGYBAC TRANSPOSABLE ELEMENT-DERIVED PROTEIN 3-LIKE"/>
    <property type="match status" value="1"/>
</dbReference>
<name>A0AAV8Y6U5_9CUCU</name>
<evidence type="ECO:0000313" key="4">
    <source>
        <dbReference type="Proteomes" id="UP001162156"/>
    </source>
</evidence>
<accession>A0AAV8Y6U5</accession>
<dbReference type="PANTHER" id="PTHR47272">
    <property type="entry name" value="DDE_TNP_1_7 DOMAIN-CONTAINING PROTEIN"/>
    <property type="match status" value="1"/>
</dbReference>
<gene>
    <name evidence="3" type="ORF">NQ314_008830</name>
</gene>
<feature type="region of interest" description="Disordered" evidence="1">
    <location>
        <begin position="319"/>
        <end position="342"/>
    </location>
</feature>
<sequence>MPLNRYQALRRYIHFVDNNDLDSDRYFKRRPFLNEIRNKFLGIDEEHKFSIDEMMVSYEDTRAANRRQYIKNKPRKWGIKIFIRAGVTGMIYDFLIYGGEDTFRGYSFSDYENNLGLGVKVVLALCQTIHQKPCSVVYFDNFFSSLELMQVLRHEYGIFSLGTIRNNRLRGCPLASDPVLKKQGRGYFSQKVTTDGKIVICKWYDNKCVTIASTYTDAYPVGKIKRFCKSEAGKMDVTCPQMIKDYNQHMGGVDLADMLVALYRTELRTHRWYLAIFSQMLDICINNSWLLYRRDLDVKSKPMPLKEFRKSVAISLLTKNPKRGRPSRTSNKNHYKSNYSTN</sequence>
<organism evidence="3 4">
    <name type="scientific">Rhamnusium bicolor</name>
    <dbReference type="NCBI Taxonomy" id="1586634"/>
    <lineage>
        <taxon>Eukaryota</taxon>
        <taxon>Metazoa</taxon>
        <taxon>Ecdysozoa</taxon>
        <taxon>Arthropoda</taxon>
        <taxon>Hexapoda</taxon>
        <taxon>Insecta</taxon>
        <taxon>Pterygota</taxon>
        <taxon>Neoptera</taxon>
        <taxon>Endopterygota</taxon>
        <taxon>Coleoptera</taxon>
        <taxon>Polyphaga</taxon>
        <taxon>Cucujiformia</taxon>
        <taxon>Chrysomeloidea</taxon>
        <taxon>Cerambycidae</taxon>
        <taxon>Lepturinae</taxon>
        <taxon>Rhagiini</taxon>
        <taxon>Rhamnusium</taxon>
    </lineage>
</organism>
<feature type="domain" description="PiggyBac transposable element-derived protein" evidence="2">
    <location>
        <begin position="1"/>
        <end position="289"/>
    </location>
</feature>
<reference evidence="3" key="1">
    <citation type="journal article" date="2023" name="Insect Mol. Biol.">
        <title>Genome sequencing provides insights into the evolution of gene families encoding plant cell wall-degrading enzymes in longhorned beetles.</title>
        <authorList>
            <person name="Shin N.R."/>
            <person name="Okamura Y."/>
            <person name="Kirsch R."/>
            <person name="Pauchet Y."/>
        </authorList>
    </citation>
    <scope>NUCLEOTIDE SEQUENCE</scope>
    <source>
        <strain evidence="3">RBIC_L_NR</strain>
    </source>
</reference>
<dbReference type="Pfam" id="PF13843">
    <property type="entry name" value="DDE_Tnp_1_7"/>
    <property type="match status" value="1"/>
</dbReference>
<evidence type="ECO:0000313" key="3">
    <source>
        <dbReference type="EMBL" id="KAJ8946658.1"/>
    </source>
</evidence>
<dbReference type="InterPro" id="IPR029526">
    <property type="entry name" value="PGBD"/>
</dbReference>
<feature type="compositionally biased region" description="Basic residues" evidence="1">
    <location>
        <begin position="320"/>
        <end position="335"/>
    </location>
</feature>
<dbReference type="EMBL" id="JANEYF010002427">
    <property type="protein sequence ID" value="KAJ8946658.1"/>
    <property type="molecule type" value="Genomic_DNA"/>
</dbReference>
<proteinExistence type="predicted"/>
<dbReference type="AlphaFoldDB" id="A0AAV8Y6U5"/>
<protein>
    <recommendedName>
        <fullName evidence="2">PiggyBac transposable element-derived protein domain-containing protein</fullName>
    </recommendedName>
</protein>
<dbReference type="Proteomes" id="UP001162156">
    <property type="component" value="Unassembled WGS sequence"/>
</dbReference>